<sequence>MLSHEFSTKPITTGQHFNIPDKLGNGTRAN</sequence>
<evidence type="ECO:0000256" key="1">
    <source>
        <dbReference type="SAM" id="MobiDB-lite"/>
    </source>
</evidence>
<dbReference type="EMBL" id="QJJQ01000014">
    <property type="protein sequence ID" value="PXW83830.1"/>
    <property type="molecule type" value="Genomic_DNA"/>
</dbReference>
<organism evidence="2 3">
    <name type="scientific">Pseudogracilibacillus auburnensis</name>
    <dbReference type="NCBI Taxonomy" id="1494959"/>
    <lineage>
        <taxon>Bacteria</taxon>
        <taxon>Bacillati</taxon>
        <taxon>Bacillota</taxon>
        <taxon>Bacilli</taxon>
        <taxon>Bacillales</taxon>
        <taxon>Bacillaceae</taxon>
        <taxon>Pseudogracilibacillus</taxon>
    </lineage>
</organism>
<feature type="region of interest" description="Disordered" evidence="1">
    <location>
        <begin position="1"/>
        <end position="30"/>
    </location>
</feature>
<proteinExistence type="predicted"/>
<reference evidence="2 3" key="1">
    <citation type="submission" date="2018-05" db="EMBL/GenBank/DDBJ databases">
        <title>Genomic Encyclopedia of Type Strains, Phase IV (KMG-IV): sequencing the most valuable type-strain genomes for metagenomic binning, comparative biology and taxonomic classification.</title>
        <authorList>
            <person name="Goeker M."/>
        </authorList>
    </citation>
    <scope>NUCLEOTIDE SEQUENCE [LARGE SCALE GENOMIC DNA]</scope>
    <source>
        <strain evidence="2 3">DSM 28556</strain>
    </source>
</reference>
<accession>A0A2V3VQI5</accession>
<evidence type="ECO:0000313" key="3">
    <source>
        <dbReference type="Proteomes" id="UP000247978"/>
    </source>
</evidence>
<protein>
    <submittedName>
        <fullName evidence="2">Uncharacterized protein</fullName>
    </submittedName>
</protein>
<dbReference type="AlphaFoldDB" id="A0A2V3VQI5"/>
<dbReference type="Proteomes" id="UP000247978">
    <property type="component" value="Unassembled WGS sequence"/>
</dbReference>
<gene>
    <name evidence="2" type="ORF">DFR56_114115</name>
</gene>
<keyword evidence="3" id="KW-1185">Reference proteome</keyword>
<name>A0A2V3VQI5_9BACI</name>
<comment type="caution">
    <text evidence="2">The sequence shown here is derived from an EMBL/GenBank/DDBJ whole genome shotgun (WGS) entry which is preliminary data.</text>
</comment>
<evidence type="ECO:0000313" key="2">
    <source>
        <dbReference type="EMBL" id="PXW83830.1"/>
    </source>
</evidence>